<comment type="caution">
    <text evidence="9">The sequence shown here is derived from an EMBL/GenBank/DDBJ whole genome shotgun (WGS) entry which is preliminary data.</text>
</comment>
<evidence type="ECO:0000313" key="9">
    <source>
        <dbReference type="EMBL" id="KAJ0981359.1"/>
    </source>
</evidence>
<feature type="transmembrane region" description="Helical" evidence="7">
    <location>
        <begin position="169"/>
        <end position="185"/>
    </location>
</feature>
<evidence type="ECO:0000313" key="10">
    <source>
        <dbReference type="Proteomes" id="UP001085076"/>
    </source>
</evidence>
<dbReference type="GO" id="GO:0005886">
    <property type="term" value="C:plasma membrane"/>
    <property type="evidence" value="ECO:0007669"/>
    <property type="project" value="UniProtKB-SubCell"/>
</dbReference>
<feature type="domain" description="EamA" evidence="8">
    <location>
        <begin position="32"/>
        <end position="156"/>
    </location>
</feature>
<evidence type="ECO:0000256" key="7">
    <source>
        <dbReference type="SAM" id="Phobius"/>
    </source>
</evidence>
<feature type="transmembrane region" description="Helical" evidence="7">
    <location>
        <begin position="276"/>
        <end position="294"/>
    </location>
</feature>
<reference evidence="9" key="1">
    <citation type="submission" date="2021-03" db="EMBL/GenBank/DDBJ databases">
        <authorList>
            <person name="Li Z."/>
            <person name="Yang C."/>
        </authorList>
    </citation>
    <scope>NUCLEOTIDE SEQUENCE</scope>
    <source>
        <strain evidence="9">Dzin_1.0</strain>
        <tissue evidence="9">Leaf</tissue>
    </source>
</reference>
<evidence type="ECO:0000256" key="2">
    <source>
        <dbReference type="ARBA" id="ARBA00007635"/>
    </source>
</evidence>
<evidence type="ECO:0000259" key="8">
    <source>
        <dbReference type="Pfam" id="PF00892"/>
    </source>
</evidence>
<dbReference type="PANTHER" id="PTHR42920:SF26">
    <property type="entry name" value="OS03G0707200 PROTEIN"/>
    <property type="match status" value="1"/>
</dbReference>
<evidence type="ECO:0000256" key="6">
    <source>
        <dbReference type="ARBA" id="ARBA00023136"/>
    </source>
</evidence>
<feature type="transmembrane region" description="Helical" evidence="7">
    <location>
        <begin position="61"/>
        <end position="79"/>
    </location>
</feature>
<comment type="similarity">
    <text evidence="2">Belongs to the drug/metabolite transporter (DMT) superfamily. Plant drug/metabolite exporter (P-DME) (TC 2.A.7.4) family.</text>
</comment>
<dbReference type="InterPro" id="IPR000620">
    <property type="entry name" value="EamA_dom"/>
</dbReference>
<proteinExistence type="inferred from homology"/>
<feature type="transmembrane region" description="Helical" evidence="7">
    <location>
        <begin position="30"/>
        <end position="49"/>
    </location>
</feature>
<feature type="transmembrane region" description="Helical" evidence="7">
    <location>
        <begin position="242"/>
        <end position="264"/>
    </location>
</feature>
<keyword evidence="6 7" id="KW-0472">Membrane</keyword>
<sequence>MAPLADEETAGKPAPCQSLGKRRFFVPKKVRSIILLNIITFIYASNIPVIKEVEMINDPALFTMVRFTVSAIPFLPFVLKARKDWQTRIVGMELGLWVSLGYLAQAFGLLTSDASRASFIAAFPVILMPLLDGMFGTKVHGFTWFGAIISLIGIGMLECTGSPPNVGDVLNLLSAIFFGIHMFRTQQISRRTSKEKFLPLLGYQICVVAFLSAIWFFLKGILGNLNQLRSWTWMLSWDCVVSFPWLPALYTGLFSTGLCLWAELAAMRDVSATETALIYGLEPVWGAAFAWLLLGERWGTLGWIGAALVICGNLIVQILGSHPTRSKKDECASDNQNDYTLNYCSELQ</sequence>
<organism evidence="9 10">
    <name type="scientific">Dioscorea zingiberensis</name>
    <dbReference type="NCBI Taxonomy" id="325984"/>
    <lineage>
        <taxon>Eukaryota</taxon>
        <taxon>Viridiplantae</taxon>
        <taxon>Streptophyta</taxon>
        <taxon>Embryophyta</taxon>
        <taxon>Tracheophyta</taxon>
        <taxon>Spermatophyta</taxon>
        <taxon>Magnoliopsida</taxon>
        <taxon>Liliopsida</taxon>
        <taxon>Dioscoreales</taxon>
        <taxon>Dioscoreaceae</taxon>
        <taxon>Dioscorea</taxon>
    </lineage>
</organism>
<dbReference type="InterPro" id="IPR051258">
    <property type="entry name" value="Diverse_Substrate_Transporter"/>
</dbReference>
<dbReference type="Proteomes" id="UP001085076">
    <property type="component" value="Miscellaneous, Linkage group lg02"/>
</dbReference>
<keyword evidence="10" id="KW-1185">Reference proteome</keyword>
<dbReference type="EMBL" id="JAGGNH010000002">
    <property type="protein sequence ID" value="KAJ0981359.1"/>
    <property type="molecule type" value="Genomic_DNA"/>
</dbReference>
<reference evidence="9" key="2">
    <citation type="journal article" date="2022" name="Hortic Res">
        <title>The genome of Dioscorea zingiberensis sheds light on the biosynthesis, origin and evolution of the medicinally important diosgenin saponins.</title>
        <authorList>
            <person name="Li Y."/>
            <person name="Tan C."/>
            <person name="Li Z."/>
            <person name="Guo J."/>
            <person name="Li S."/>
            <person name="Chen X."/>
            <person name="Wang C."/>
            <person name="Dai X."/>
            <person name="Yang H."/>
            <person name="Song W."/>
            <person name="Hou L."/>
            <person name="Xu J."/>
            <person name="Tong Z."/>
            <person name="Xu A."/>
            <person name="Yuan X."/>
            <person name="Wang W."/>
            <person name="Yang Q."/>
            <person name="Chen L."/>
            <person name="Sun Z."/>
            <person name="Wang K."/>
            <person name="Pan B."/>
            <person name="Chen J."/>
            <person name="Bao Y."/>
            <person name="Liu F."/>
            <person name="Qi X."/>
            <person name="Gang D.R."/>
            <person name="Wen J."/>
            <person name="Li J."/>
        </authorList>
    </citation>
    <scope>NUCLEOTIDE SEQUENCE</scope>
    <source>
        <strain evidence="9">Dzin_1.0</strain>
    </source>
</reference>
<dbReference type="PANTHER" id="PTHR42920">
    <property type="entry name" value="OS03G0707200 PROTEIN-RELATED"/>
    <property type="match status" value="1"/>
</dbReference>
<feature type="domain" description="EamA" evidence="8">
    <location>
        <begin position="167"/>
        <end position="316"/>
    </location>
</feature>
<dbReference type="AlphaFoldDB" id="A0A9D5CYK3"/>
<evidence type="ECO:0000256" key="4">
    <source>
        <dbReference type="ARBA" id="ARBA00022692"/>
    </source>
</evidence>
<gene>
    <name evidence="9" type="ORF">J5N97_009614</name>
</gene>
<dbReference type="Pfam" id="PF00892">
    <property type="entry name" value="EamA"/>
    <property type="match status" value="2"/>
</dbReference>
<feature type="transmembrane region" description="Helical" evidence="7">
    <location>
        <begin position="300"/>
        <end position="319"/>
    </location>
</feature>
<dbReference type="SUPFAM" id="SSF103481">
    <property type="entry name" value="Multidrug resistance efflux transporter EmrE"/>
    <property type="match status" value="2"/>
</dbReference>
<feature type="transmembrane region" description="Helical" evidence="7">
    <location>
        <begin position="142"/>
        <end position="163"/>
    </location>
</feature>
<accession>A0A9D5CYK3</accession>
<keyword evidence="3" id="KW-1003">Cell membrane</keyword>
<dbReference type="InterPro" id="IPR037185">
    <property type="entry name" value="EmrE-like"/>
</dbReference>
<protein>
    <recommendedName>
        <fullName evidence="8">EamA domain-containing protein</fullName>
    </recommendedName>
</protein>
<keyword evidence="4 7" id="KW-0812">Transmembrane</keyword>
<comment type="subcellular location">
    <subcellularLocation>
        <location evidence="1">Cell membrane</location>
        <topology evidence="1">Multi-pass membrane protein</topology>
    </subcellularLocation>
</comment>
<keyword evidence="5 7" id="KW-1133">Transmembrane helix</keyword>
<evidence type="ECO:0000256" key="1">
    <source>
        <dbReference type="ARBA" id="ARBA00004651"/>
    </source>
</evidence>
<evidence type="ECO:0000256" key="3">
    <source>
        <dbReference type="ARBA" id="ARBA00022475"/>
    </source>
</evidence>
<feature type="transmembrane region" description="Helical" evidence="7">
    <location>
        <begin position="197"/>
        <end position="222"/>
    </location>
</feature>
<name>A0A9D5CYK3_9LILI</name>
<evidence type="ECO:0000256" key="5">
    <source>
        <dbReference type="ARBA" id="ARBA00022989"/>
    </source>
</evidence>
<dbReference type="OrthoDB" id="2017960at2759"/>